<accession>A0A7W6K486</accession>
<keyword evidence="2" id="KW-1185">Reference proteome</keyword>
<evidence type="ECO:0000313" key="1">
    <source>
        <dbReference type="EMBL" id="MBB4104940.1"/>
    </source>
</evidence>
<protein>
    <recommendedName>
        <fullName evidence="3">DUF3750 domain-containing protein</fullName>
    </recommendedName>
</protein>
<dbReference type="AlphaFoldDB" id="A0A7W6K486"/>
<dbReference type="RefSeq" id="WP_183794003.1">
    <property type="nucleotide sequence ID" value="NZ_JACIDU010000015.1"/>
</dbReference>
<gene>
    <name evidence="1" type="ORF">GGQ66_003522</name>
</gene>
<proteinExistence type="predicted"/>
<reference evidence="1 2" key="1">
    <citation type="submission" date="2020-08" db="EMBL/GenBank/DDBJ databases">
        <title>Genomic Encyclopedia of Type Strains, Phase IV (KMG-IV): sequencing the most valuable type-strain genomes for metagenomic binning, comparative biology and taxonomic classification.</title>
        <authorList>
            <person name="Goeker M."/>
        </authorList>
    </citation>
    <scope>NUCLEOTIDE SEQUENCE [LARGE SCALE GENOMIC DNA]</scope>
    <source>
        <strain evidence="1 2">DSM 26385</strain>
    </source>
</reference>
<dbReference type="InterPro" id="IPR022224">
    <property type="entry name" value="DUF3750"/>
</dbReference>
<dbReference type="Pfam" id="PF12570">
    <property type="entry name" value="DUF3750"/>
    <property type="match status" value="1"/>
</dbReference>
<comment type="caution">
    <text evidence="1">The sequence shown here is derived from an EMBL/GenBank/DDBJ whole genome shotgun (WGS) entry which is preliminary data.</text>
</comment>
<evidence type="ECO:0000313" key="2">
    <source>
        <dbReference type="Proteomes" id="UP000584824"/>
    </source>
</evidence>
<organism evidence="1 2">
    <name type="scientific">Allorhizobium borbori</name>
    <dbReference type="NCBI Taxonomy" id="485907"/>
    <lineage>
        <taxon>Bacteria</taxon>
        <taxon>Pseudomonadati</taxon>
        <taxon>Pseudomonadota</taxon>
        <taxon>Alphaproteobacteria</taxon>
        <taxon>Hyphomicrobiales</taxon>
        <taxon>Rhizobiaceae</taxon>
        <taxon>Rhizobium/Agrobacterium group</taxon>
        <taxon>Allorhizobium</taxon>
    </lineage>
</organism>
<dbReference type="Proteomes" id="UP000584824">
    <property type="component" value="Unassembled WGS sequence"/>
</dbReference>
<dbReference type="EMBL" id="JACIDU010000015">
    <property type="protein sequence ID" value="MBB4104940.1"/>
    <property type="molecule type" value="Genomic_DNA"/>
</dbReference>
<sequence length="251" mass="27553">MRIFKWLSLAFLFLYLLPVGAAVGLWLLEDKPTSWREADWSATGMLPKPSDDREATIHIFSAMSGGLKGAIASHGWIVLKGKDADRYDRYDKVGWGQPIRKNAYAPDARWYSNPPRLVKTIRGEEAERLIPKIESAIAAYPHARPGGYRIWPGPNSNTFVAHVLREVPEIGAVLPPDGVGRDYLPGPAFVRLDPDGRDLHLSLGGYAGLSVGLRSGFEINLFGLAAGFDFLRPAVKIPGFGRIGMAMEDAV</sequence>
<name>A0A7W6K486_9HYPH</name>
<evidence type="ECO:0008006" key="3">
    <source>
        <dbReference type="Google" id="ProtNLM"/>
    </source>
</evidence>